<evidence type="ECO:0000313" key="3">
    <source>
        <dbReference type="RefSeq" id="XP_022361208.1"/>
    </source>
</evidence>
<reference evidence="3" key="1">
    <citation type="submission" date="2025-08" db="UniProtKB">
        <authorList>
            <consortium name="RefSeq"/>
        </authorList>
    </citation>
    <scope>IDENTIFICATION</scope>
    <source>
        <tissue evidence="3">Blood</tissue>
    </source>
</reference>
<proteinExistence type="predicted"/>
<dbReference type="Proteomes" id="UP000248482">
    <property type="component" value="Unplaced"/>
</dbReference>
<dbReference type="AlphaFoldDB" id="A0A2Y9JJH2"/>
<feature type="compositionally biased region" description="Basic and acidic residues" evidence="1">
    <location>
        <begin position="77"/>
        <end position="91"/>
    </location>
</feature>
<evidence type="ECO:0000256" key="1">
    <source>
        <dbReference type="SAM" id="MobiDB-lite"/>
    </source>
</evidence>
<feature type="compositionally biased region" description="Basic and acidic residues" evidence="1">
    <location>
        <begin position="16"/>
        <end position="30"/>
    </location>
</feature>
<sequence length="202" mass="20746">MRLSRATSGLHRQRKCKGEGGGRTGAEHGGDVSAPPGRHPARPSRGQREPQRELERRDAPPERRVTITTPHSGRVRAGRDATRAEAPRERPAANVSAASRGGPGAGQAWGRREPACVRSSPLLSCVLEAVAAAAPSGRANPAAASGTADAAEGRSSSRLPPPPNPPALRGSGDFSKIGPGHRVALNPLAFAPGSLAGRGRSS</sequence>
<accession>A0A2Y9JJH2</accession>
<protein>
    <submittedName>
        <fullName evidence="3">Uncharacterized protein LOC111148706</fullName>
    </submittedName>
</protein>
<feature type="region of interest" description="Disordered" evidence="1">
    <location>
        <begin position="1"/>
        <end position="115"/>
    </location>
</feature>
<dbReference type="KEGG" id="elk:111148706"/>
<feature type="region of interest" description="Disordered" evidence="1">
    <location>
        <begin position="133"/>
        <end position="202"/>
    </location>
</feature>
<keyword evidence="2" id="KW-1185">Reference proteome</keyword>
<gene>
    <name evidence="3" type="primary">LOC111148706</name>
</gene>
<organism evidence="2 3">
    <name type="scientific">Enhydra lutris kenyoni</name>
    <name type="common">northern sea otter</name>
    <dbReference type="NCBI Taxonomy" id="391180"/>
    <lineage>
        <taxon>Eukaryota</taxon>
        <taxon>Metazoa</taxon>
        <taxon>Chordata</taxon>
        <taxon>Craniata</taxon>
        <taxon>Vertebrata</taxon>
        <taxon>Euteleostomi</taxon>
        <taxon>Mammalia</taxon>
        <taxon>Eutheria</taxon>
        <taxon>Laurasiatheria</taxon>
        <taxon>Carnivora</taxon>
        <taxon>Caniformia</taxon>
        <taxon>Musteloidea</taxon>
        <taxon>Mustelidae</taxon>
        <taxon>Lutrinae</taxon>
        <taxon>Enhydra</taxon>
    </lineage>
</organism>
<name>A0A2Y9JJH2_ENHLU</name>
<dbReference type="RefSeq" id="XP_022361208.1">
    <property type="nucleotide sequence ID" value="XM_022505500.1"/>
</dbReference>
<feature type="compositionally biased region" description="Low complexity" evidence="1">
    <location>
        <begin position="133"/>
        <end position="158"/>
    </location>
</feature>
<dbReference type="GeneID" id="111148706"/>
<feature type="compositionally biased region" description="Basic and acidic residues" evidence="1">
    <location>
        <begin position="46"/>
        <end position="65"/>
    </location>
</feature>
<evidence type="ECO:0000313" key="2">
    <source>
        <dbReference type="Proteomes" id="UP000248482"/>
    </source>
</evidence>